<dbReference type="InterPro" id="IPR017941">
    <property type="entry name" value="Rieske_2Fe-2S"/>
</dbReference>
<evidence type="ECO:0000313" key="8">
    <source>
        <dbReference type="EMBL" id="AVR46617.1"/>
    </source>
</evidence>
<sequence>MSCNCENDENKKKSRRSFLRKLSIGLGGLIGAAMSVPLIDAILEPVVGNRKKTWRKIGVSSDFKVGKMTHVRFRNASTYDWSKKIEESEAYLYRNRDNTLKAFKVNCSHLGCPVRWQEGSHMFLCPCHGGAFYSDGKRAAGPPNRPLYQYEVREENGIVELLTGRIPITNIDV</sequence>
<dbReference type="PROSITE" id="PS51296">
    <property type="entry name" value="RIESKE"/>
    <property type="match status" value="1"/>
</dbReference>
<protein>
    <submittedName>
        <fullName evidence="8">(2Fe-2S)-binding protein</fullName>
    </submittedName>
</protein>
<keyword evidence="3" id="KW-0408">Iron</keyword>
<dbReference type="Pfam" id="PF00355">
    <property type="entry name" value="Rieske"/>
    <property type="match status" value="1"/>
</dbReference>
<proteinExistence type="predicted"/>
<gene>
    <name evidence="8" type="ORF">C7S20_15855</name>
</gene>
<dbReference type="RefSeq" id="WP_107013389.1">
    <property type="nucleotide sequence ID" value="NZ_CP028136.1"/>
</dbReference>
<dbReference type="Proteomes" id="UP000241507">
    <property type="component" value="Chromosome"/>
</dbReference>
<evidence type="ECO:0000256" key="1">
    <source>
        <dbReference type="ARBA" id="ARBA00022714"/>
    </source>
</evidence>
<dbReference type="GO" id="GO:0051537">
    <property type="term" value="F:2 iron, 2 sulfur cluster binding"/>
    <property type="evidence" value="ECO:0007669"/>
    <property type="project" value="UniProtKB-KW"/>
</dbReference>
<dbReference type="SUPFAM" id="SSF50022">
    <property type="entry name" value="ISP domain"/>
    <property type="match status" value="1"/>
</dbReference>
<keyword evidence="2" id="KW-0479">Metal-binding</keyword>
<keyword evidence="5" id="KW-1015">Disulfide bond</keyword>
<dbReference type="AlphaFoldDB" id="A0A2R3Z8L8"/>
<keyword evidence="6" id="KW-0472">Membrane</keyword>
<name>A0A2R3Z8L8_9FLAO</name>
<dbReference type="InterPro" id="IPR036922">
    <property type="entry name" value="Rieske_2Fe-2S_sf"/>
</dbReference>
<dbReference type="CDD" id="cd03467">
    <property type="entry name" value="Rieske"/>
    <property type="match status" value="1"/>
</dbReference>
<feature type="domain" description="Rieske" evidence="7">
    <location>
        <begin position="84"/>
        <end position="161"/>
    </location>
</feature>
<dbReference type="Gene3D" id="2.102.10.10">
    <property type="entry name" value="Rieske [2Fe-2S] iron-sulphur domain"/>
    <property type="match status" value="1"/>
</dbReference>
<evidence type="ECO:0000313" key="9">
    <source>
        <dbReference type="Proteomes" id="UP000241507"/>
    </source>
</evidence>
<evidence type="ECO:0000256" key="5">
    <source>
        <dbReference type="ARBA" id="ARBA00023157"/>
    </source>
</evidence>
<keyword evidence="1" id="KW-0001">2Fe-2S</keyword>
<organism evidence="8 9">
    <name type="scientific">Christiangramia fulva</name>
    <dbReference type="NCBI Taxonomy" id="2126553"/>
    <lineage>
        <taxon>Bacteria</taxon>
        <taxon>Pseudomonadati</taxon>
        <taxon>Bacteroidota</taxon>
        <taxon>Flavobacteriia</taxon>
        <taxon>Flavobacteriales</taxon>
        <taxon>Flavobacteriaceae</taxon>
        <taxon>Christiangramia</taxon>
    </lineage>
</organism>
<feature type="transmembrane region" description="Helical" evidence="6">
    <location>
        <begin position="22"/>
        <end position="43"/>
    </location>
</feature>
<reference evidence="9" key="1">
    <citation type="submission" date="2018-03" db="EMBL/GenBank/DDBJ databases">
        <title>Gramella fulva sp. nov., isolated from a dry surface of tidal flat.</title>
        <authorList>
            <person name="Hwang S.H."/>
            <person name="Hwang W.M."/>
            <person name="Kang K."/>
            <person name="Ahn T.-Y."/>
        </authorList>
    </citation>
    <scope>NUCLEOTIDE SEQUENCE [LARGE SCALE GENOMIC DNA]</scope>
    <source>
        <strain evidence="9">SH35</strain>
    </source>
</reference>
<dbReference type="KEGG" id="grs:C7S20_15855"/>
<evidence type="ECO:0000259" key="7">
    <source>
        <dbReference type="PROSITE" id="PS51296"/>
    </source>
</evidence>
<evidence type="ECO:0000256" key="2">
    <source>
        <dbReference type="ARBA" id="ARBA00022723"/>
    </source>
</evidence>
<keyword evidence="9" id="KW-1185">Reference proteome</keyword>
<keyword evidence="4" id="KW-0411">Iron-sulfur</keyword>
<evidence type="ECO:0000256" key="4">
    <source>
        <dbReference type="ARBA" id="ARBA00023014"/>
    </source>
</evidence>
<evidence type="ECO:0000256" key="6">
    <source>
        <dbReference type="SAM" id="Phobius"/>
    </source>
</evidence>
<keyword evidence="6" id="KW-1133">Transmembrane helix</keyword>
<evidence type="ECO:0000256" key="3">
    <source>
        <dbReference type="ARBA" id="ARBA00023004"/>
    </source>
</evidence>
<dbReference type="GO" id="GO:0046872">
    <property type="term" value="F:metal ion binding"/>
    <property type="evidence" value="ECO:0007669"/>
    <property type="project" value="UniProtKB-KW"/>
</dbReference>
<dbReference type="PANTHER" id="PTHR10134">
    <property type="entry name" value="CYTOCHROME B-C1 COMPLEX SUBUNIT RIESKE, MITOCHONDRIAL"/>
    <property type="match status" value="1"/>
</dbReference>
<accession>A0A2R3Z8L8</accession>
<dbReference type="EMBL" id="CP028136">
    <property type="protein sequence ID" value="AVR46617.1"/>
    <property type="molecule type" value="Genomic_DNA"/>
</dbReference>
<dbReference type="OrthoDB" id="9802613at2"/>
<keyword evidence="6" id="KW-0812">Transmembrane</keyword>
<dbReference type="InterPro" id="IPR014349">
    <property type="entry name" value="Rieske_Fe-S_prot"/>
</dbReference>